<dbReference type="Pfam" id="PF20163">
    <property type="entry name" value="DUF6536"/>
    <property type="match status" value="1"/>
</dbReference>
<keyword evidence="4" id="KW-1185">Reference proteome</keyword>
<feature type="transmembrane region" description="Helical" evidence="1">
    <location>
        <begin position="606"/>
        <end position="625"/>
    </location>
</feature>
<dbReference type="PANTHER" id="PTHR35395:SF1">
    <property type="entry name" value="DUF6536 DOMAIN-CONTAINING PROTEIN"/>
    <property type="match status" value="1"/>
</dbReference>
<dbReference type="PANTHER" id="PTHR35395">
    <property type="entry name" value="DUF6536 DOMAIN-CONTAINING PROTEIN"/>
    <property type="match status" value="1"/>
</dbReference>
<feature type="domain" description="DUF6536" evidence="2">
    <location>
        <begin position="10"/>
        <end position="129"/>
    </location>
</feature>
<evidence type="ECO:0000256" key="1">
    <source>
        <dbReference type="SAM" id="Phobius"/>
    </source>
</evidence>
<feature type="transmembrane region" description="Helical" evidence="1">
    <location>
        <begin position="393"/>
        <end position="415"/>
    </location>
</feature>
<protein>
    <recommendedName>
        <fullName evidence="2">DUF6536 domain-containing protein</fullName>
    </recommendedName>
</protein>
<evidence type="ECO:0000313" key="4">
    <source>
        <dbReference type="Proteomes" id="UP001446871"/>
    </source>
</evidence>
<organism evidence="3 4">
    <name type="scientific">Apiospora saccharicola</name>
    <dbReference type="NCBI Taxonomy" id="335842"/>
    <lineage>
        <taxon>Eukaryota</taxon>
        <taxon>Fungi</taxon>
        <taxon>Dikarya</taxon>
        <taxon>Ascomycota</taxon>
        <taxon>Pezizomycotina</taxon>
        <taxon>Sordariomycetes</taxon>
        <taxon>Xylariomycetidae</taxon>
        <taxon>Amphisphaeriales</taxon>
        <taxon>Apiosporaceae</taxon>
        <taxon>Apiospora</taxon>
    </lineage>
</organism>
<keyword evidence="1" id="KW-1133">Transmembrane helix</keyword>
<comment type="caution">
    <text evidence="3">The sequence shown here is derived from an EMBL/GenBank/DDBJ whole genome shotgun (WGS) entry which is preliminary data.</text>
</comment>
<feature type="transmembrane region" description="Helical" evidence="1">
    <location>
        <begin position="495"/>
        <end position="515"/>
    </location>
</feature>
<dbReference type="Proteomes" id="UP001446871">
    <property type="component" value="Unassembled WGS sequence"/>
</dbReference>
<sequence>SISQPNSSLRSDTVLFHGSCDYSRNLNIGLHLLLNLISSAVLASSNYFMQIINAPSRHEIDRAHQILTSLEIGIPSLKNLSYLSKSKRLFWVLILITSLPIHLFFNSSIYETSFVGSTWQLTIAAESFLHGSPFFPPGASLAPAGSLSPTDYNSTMKLEFERCATPLTPDCDAIDSLRNYWGAYGEPINLPDYWDNSSSIRQNLSHISSNAIKDEQASLWKRLSSKECRQEYCHFKPRDRYGDVVVVVKPGASPAGWTRDEVYADPQNNLTGWDIHVPRNETNSLWFSTQCRFQKALTEKLSEGYSFVLPIGSTCAGALGFYWYALEFNSKLKLEEWDNQEDWSIMFKKMTGPAKSLEESLGYNESFSSLPVEYCLADLAPTRECKVIVANSLISVTLLCIFFKIIICTAILRVLPNESLVTPGDAIDSFLSKPDPETRGLGTCDVRDVHRMEYSLPYPLAPHVYQGYGPLTHVVVARGWQPKKRTIVSAMPRSAWWRAYAPIVSALSLLSYLTASSYQGNEGTFEGSFGHGQASLTIRLGAMTNLEGLIVANIGQLVLSWCYFSYNSLLTRIHVEKELNLYSRSFRPLRVSFPKGEQISTWRLQLPYYFGIPLLTGSIILHWLASNSIFLLIMEGGKCTSAG</sequence>
<accession>A0ABR1W1Q8</accession>
<evidence type="ECO:0000313" key="3">
    <source>
        <dbReference type="EMBL" id="KAK8077002.1"/>
    </source>
</evidence>
<feature type="transmembrane region" description="Helical" evidence="1">
    <location>
        <begin position="304"/>
        <end position="325"/>
    </location>
</feature>
<keyword evidence="1" id="KW-0812">Transmembrane</keyword>
<feature type="transmembrane region" description="Helical" evidence="1">
    <location>
        <begin position="28"/>
        <end position="49"/>
    </location>
</feature>
<feature type="transmembrane region" description="Helical" evidence="1">
    <location>
        <begin position="88"/>
        <end position="105"/>
    </location>
</feature>
<proteinExistence type="predicted"/>
<evidence type="ECO:0000259" key="2">
    <source>
        <dbReference type="Pfam" id="PF20163"/>
    </source>
</evidence>
<keyword evidence="1" id="KW-0472">Membrane</keyword>
<dbReference type="InterPro" id="IPR046623">
    <property type="entry name" value="DUF6536"/>
</dbReference>
<name>A0ABR1W1Q8_9PEZI</name>
<reference evidence="3 4" key="1">
    <citation type="submission" date="2023-01" db="EMBL/GenBank/DDBJ databases">
        <title>Analysis of 21 Apiospora genomes using comparative genomics revels a genus with tremendous synthesis potential of carbohydrate active enzymes and secondary metabolites.</title>
        <authorList>
            <person name="Sorensen T."/>
        </authorList>
    </citation>
    <scope>NUCLEOTIDE SEQUENCE [LARGE SCALE GENOMIC DNA]</scope>
    <source>
        <strain evidence="3 4">CBS 83171</strain>
    </source>
</reference>
<dbReference type="EMBL" id="JAQQWM010000002">
    <property type="protein sequence ID" value="KAK8077002.1"/>
    <property type="molecule type" value="Genomic_DNA"/>
</dbReference>
<feature type="non-terminal residue" evidence="3">
    <location>
        <position position="1"/>
    </location>
</feature>
<gene>
    <name evidence="3" type="ORF">PG996_003172</name>
</gene>